<reference evidence="6 7" key="1">
    <citation type="submission" date="2018-01" db="EMBL/GenBank/DDBJ databases">
        <title>Genomic Encyclopedia of Type Strains, Phase III (KMG-III): the genomes of soil and plant-associated and newly described type strains.</title>
        <authorList>
            <person name="Whitman W."/>
        </authorList>
    </citation>
    <scope>NUCLEOTIDE SEQUENCE [LARGE SCALE GENOMIC DNA]</scope>
    <source>
        <strain evidence="6 7">JCM 18070</strain>
    </source>
</reference>
<dbReference type="OrthoDB" id="9782588at2"/>
<dbReference type="InterPro" id="IPR003594">
    <property type="entry name" value="HATPase_dom"/>
</dbReference>
<name>A0A2S4MNX7_9BURK</name>
<dbReference type="Pfam" id="PF02518">
    <property type="entry name" value="HATPase_c"/>
    <property type="match status" value="1"/>
</dbReference>
<dbReference type="Pfam" id="PF07730">
    <property type="entry name" value="HisKA_3"/>
    <property type="match status" value="1"/>
</dbReference>
<dbReference type="InterPro" id="IPR011712">
    <property type="entry name" value="Sig_transdc_His_kin_sub3_dim/P"/>
</dbReference>
<dbReference type="PANTHER" id="PTHR24421:SF58">
    <property type="entry name" value="SIGNAL TRANSDUCTION HISTIDINE-PROTEIN KINASE_PHOSPHATASE UHPB"/>
    <property type="match status" value="1"/>
</dbReference>
<keyword evidence="3" id="KW-0902">Two-component regulatory system</keyword>
<dbReference type="InterPro" id="IPR050482">
    <property type="entry name" value="Sensor_HK_TwoCompSys"/>
</dbReference>
<evidence type="ECO:0000313" key="6">
    <source>
        <dbReference type="EMBL" id="POR56401.1"/>
    </source>
</evidence>
<dbReference type="GO" id="GO:0016020">
    <property type="term" value="C:membrane"/>
    <property type="evidence" value="ECO:0007669"/>
    <property type="project" value="InterPro"/>
</dbReference>
<dbReference type="Gene3D" id="1.20.5.1930">
    <property type="match status" value="1"/>
</dbReference>
<evidence type="ECO:0000313" key="7">
    <source>
        <dbReference type="Proteomes" id="UP000237381"/>
    </source>
</evidence>
<keyword evidence="7" id="KW-1185">Reference proteome</keyword>
<dbReference type="PANTHER" id="PTHR24421">
    <property type="entry name" value="NITRATE/NITRITE SENSOR PROTEIN NARX-RELATED"/>
    <property type="match status" value="1"/>
</dbReference>
<dbReference type="Gene3D" id="3.30.565.10">
    <property type="entry name" value="Histidine kinase-like ATPase, C-terminal domain"/>
    <property type="match status" value="1"/>
</dbReference>
<evidence type="ECO:0000256" key="4">
    <source>
        <dbReference type="SAM" id="MobiDB-lite"/>
    </source>
</evidence>
<evidence type="ECO:0000259" key="5">
    <source>
        <dbReference type="SMART" id="SM00387"/>
    </source>
</evidence>
<gene>
    <name evidence="6" type="ORF">B0G62_101800</name>
</gene>
<comment type="caution">
    <text evidence="6">The sequence shown here is derived from an EMBL/GenBank/DDBJ whole genome shotgun (WGS) entry which is preliminary data.</text>
</comment>
<dbReference type="InterPro" id="IPR036890">
    <property type="entry name" value="HATPase_C_sf"/>
</dbReference>
<dbReference type="GO" id="GO:0046983">
    <property type="term" value="F:protein dimerization activity"/>
    <property type="evidence" value="ECO:0007669"/>
    <property type="project" value="InterPro"/>
</dbReference>
<dbReference type="SMART" id="SM00387">
    <property type="entry name" value="HATPase_c"/>
    <property type="match status" value="1"/>
</dbReference>
<protein>
    <submittedName>
        <fullName evidence="6">Histidine kinase/DNA gyrase B/HSP90-like ATPase</fullName>
    </submittedName>
</protein>
<accession>A0A2S4MNX7</accession>
<proteinExistence type="predicted"/>
<dbReference type="Proteomes" id="UP000237381">
    <property type="component" value="Unassembled WGS sequence"/>
</dbReference>
<evidence type="ECO:0000256" key="2">
    <source>
        <dbReference type="ARBA" id="ARBA00022777"/>
    </source>
</evidence>
<dbReference type="CDD" id="cd16917">
    <property type="entry name" value="HATPase_UhpB-NarQ-NarX-like"/>
    <property type="match status" value="1"/>
</dbReference>
<dbReference type="AlphaFoldDB" id="A0A2S4MNX7"/>
<evidence type="ECO:0000256" key="3">
    <source>
        <dbReference type="ARBA" id="ARBA00023012"/>
    </source>
</evidence>
<sequence>MDTSIFGGFDARAPRADAPGTRAAHAAGGLSFLADAEGARAALDAIARVQRQIVAAGAARIHADEAARRRLARELHDSVGAELAATRFALANVHTWLPADAPPQCAQALELVTRSLDAAAEAVRHVLDGLHAPELDEGLATALANWTRGFGARTGLAATFIARTSTGAHDAANAGFTADDRARFERLPAEAGLAVFRVAQEALTNVARHAQASRVEVRLTSTAHELVLSVIDDGVGLSREATRRAGRQGGTQGEKQGGQPHDESTQPSADDGIDRRSAYGIAGMRERCAAFGGSLRMAANPASAGATAGTSSGTLVEARFCWETLLSRTPADLAANLVKGVHS</sequence>
<keyword evidence="2 6" id="KW-0418">Kinase</keyword>
<dbReference type="GO" id="GO:0000155">
    <property type="term" value="F:phosphorelay sensor kinase activity"/>
    <property type="evidence" value="ECO:0007669"/>
    <property type="project" value="InterPro"/>
</dbReference>
<keyword evidence="1" id="KW-0808">Transferase</keyword>
<evidence type="ECO:0000256" key="1">
    <source>
        <dbReference type="ARBA" id="ARBA00022679"/>
    </source>
</evidence>
<feature type="region of interest" description="Disordered" evidence="4">
    <location>
        <begin position="241"/>
        <end position="274"/>
    </location>
</feature>
<dbReference type="SUPFAM" id="SSF55874">
    <property type="entry name" value="ATPase domain of HSP90 chaperone/DNA topoisomerase II/histidine kinase"/>
    <property type="match status" value="1"/>
</dbReference>
<feature type="compositionally biased region" description="Gly residues" evidence="4">
    <location>
        <begin position="247"/>
        <end position="256"/>
    </location>
</feature>
<organism evidence="6 7">
    <name type="scientific">Paraburkholderia eburnea</name>
    <dbReference type="NCBI Taxonomy" id="1189126"/>
    <lineage>
        <taxon>Bacteria</taxon>
        <taxon>Pseudomonadati</taxon>
        <taxon>Pseudomonadota</taxon>
        <taxon>Betaproteobacteria</taxon>
        <taxon>Burkholderiales</taxon>
        <taxon>Burkholderiaceae</taxon>
        <taxon>Paraburkholderia</taxon>
    </lineage>
</organism>
<feature type="domain" description="Histidine kinase/HSP90-like ATPase" evidence="5">
    <location>
        <begin position="190"/>
        <end position="324"/>
    </location>
</feature>
<dbReference type="RefSeq" id="WP_103702681.1">
    <property type="nucleotide sequence ID" value="NZ_PQGA01000001.1"/>
</dbReference>
<dbReference type="EMBL" id="PQGA01000001">
    <property type="protein sequence ID" value="POR56401.1"/>
    <property type="molecule type" value="Genomic_DNA"/>
</dbReference>